<dbReference type="RefSeq" id="WP_285671804.1">
    <property type="nucleotide sequence ID" value="NZ_BSYI01000015.1"/>
</dbReference>
<dbReference type="Proteomes" id="UP001239909">
    <property type="component" value="Unassembled WGS sequence"/>
</dbReference>
<dbReference type="InterPro" id="IPR035906">
    <property type="entry name" value="MetI-like_sf"/>
</dbReference>
<evidence type="ECO:0000256" key="3">
    <source>
        <dbReference type="ARBA" id="ARBA00022448"/>
    </source>
</evidence>
<evidence type="ECO:0000313" key="12">
    <source>
        <dbReference type="Proteomes" id="UP001239909"/>
    </source>
</evidence>
<feature type="transmembrane region" description="Helical" evidence="9">
    <location>
        <begin position="96"/>
        <end position="125"/>
    </location>
</feature>
<dbReference type="SUPFAM" id="SSF161098">
    <property type="entry name" value="MetI-like"/>
    <property type="match status" value="2"/>
</dbReference>
<dbReference type="CDD" id="cd06261">
    <property type="entry name" value="TM_PBP2"/>
    <property type="match status" value="2"/>
</dbReference>
<feature type="transmembrane region" description="Helical" evidence="9">
    <location>
        <begin position="237"/>
        <end position="266"/>
    </location>
</feature>
<evidence type="ECO:0000256" key="8">
    <source>
        <dbReference type="ARBA" id="ARBA00023136"/>
    </source>
</evidence>
<evidence type="ECO:0000256" key="4">
    <source>
        <dbReference type="ARBA" id="ARBA00022475"/>
    </source>
</evidence>
<evidence type="ECO:0000256" key="6">
    <source>
        <dbReference type="ARBA" id="ARBA00022970"/>
    </source>
</evidence>
<feature type="transmembrane region" description="Helical" evidence="9">
    <location>
        <begin position="462"/>
        <end position="483"/>
    </location>
</feature>
<dbReference type="EMBL" id="BSYI01000015">
    <property type="protein sequence ID" value="GMG83009.1"/>
    <property type="molecule type" value="Genomic_DNA"/>
</dbReference>
<accession>A0ABQ6LQ94</accession>
<comment type="similarity">
    <text evidence="2">Belongs to the binding-protein-dependent transport system permease family. HisMQ subfamily.</text>
</comment>
<dbReference type="PROSITE" id="PS50928">
    <property type="entry name" value="ABC_TM1"/>
    <property type="match status" value="1"/>
</dbReference>
<dbReference type="PANTHER" id="PTHR30614">
    <property type="entry name" value="MEMBRANE COMPONENT OF AMINO ACID ABC TRANSPORTER"/>
    <property type="match status" value="1"/>
</dbReference>
<keyword evidence="5 9" id="KW-0812">Transmembrane</keyword>
<keyword evidence="12" id="KW-1185">Reference proteome</keyword>
<dbReference type="Pfam" id="PF00528">
    <property type="entry name" value="BPD_transp_1"/>
    <property type="match status" value="1"/>
</dbReference>
<feature type="transmembrane region" description="Helical" evidence="9">
    <location>
        <begin position="204"/>
        <end position="225"/>
    </location>
</feature>
<dbReference type="InterPro" id="IPR043429">
    <property type="entry name" value="ArtM/GltK/GlnP/TcyL/YhdX-like"/>
</dbReference>
<evidence type="ECO:0000256" key="7">
    <source>
        <dbReference type="ARBA" id="ARBA00022989"/>
    </source>
</evidence>
<proteinExistence type="inferred from homology"/>
<comment type="subcellular location">
    <subcellularLocation>
        <location evidence="1">Cell inner membrane</location>
        <topology evidence="1">Multi-pass membrane protein</topology>
    </subcellularLocation>
    <subcellularLocation>
        <location evidence="9">Cell membrane</location>
        <topology evidence="9">Multi-pass membrane protein</topology>
    </subcellularLocation>
</comment>
<evidence type="ECO:0000256" key="2">
    <source>
        <dbReference type="ARBA" id="ARBA00010072"/>
    </source>
</evidence>
<evidence type="ECO:0000256" key="9">
    <source>
        <dbReference type="RuleBase" id="RU363032"/>
    </source>
</evidence>
<evidence type="ECO:0000256" key="5">
    <source>
        <dbReference type="ARBA" id="ARBA00022692"/>
    </source>
</evidence>
<dbReference type="PANTHER" id="PTHR30614:SF37">
    <property type="entry name" value="AMINO-ACID ABC TRANSPORTER PERMEASE PROTEIN YHDX-RELATED"/>
    <property type="match status" value="1"/>
</dbReference>
<keyword evidence="7 9" id="KW-1133">Transmembrane helix</keyword>
<name>A0ABQ6LQ94_9RHOB</name>
<feature type="transmembrane region" description="Helical" evidence="9">
    <location>
        <begin position="137"/>
        <end position="159"/>
    </location>
</feature>
<dbReference type="InterPro" id="IPR000515">
    <property type="entry name" value="MetI-like"/>
</dbReference>
<dbReference type="NCBIfam" id="TIGR01726">
    <property type="entry name" value="HEQRo_perm_3TM"/>
    <property type="match status" value="1"/>
</dbReference>
<feature type="transmembrane region" description="Helical" evidence="9">
    <location>
        <begin position="286"/>
        <end position="307"/>
    </location>
</feature>
<keyword evidence="4" id="KW-1003">Cell membrane</keyword>
<keyword evidence="8 9" id="KW-0472">Membrane</keyword>
<evidence type="ECO:0000259" key="10">
    <source>
        <dbReference type="PROSITE" id="PS50928"/>
    </source>
</evidence>
<evidence type="ECO:0000313" key="11">
    <source>
        <dbReference type="EMBL" id="GMG83009.1"/>
    </source>
</evidence>
<evidence type="ECO:0000256" key="1">
    <source>
        <dbReference type="ARBA" id="ARBA00004429"/>
    </source>
</evidence>
<dbReference type="InterPro" id="IPR010065">
    <property type="entry name" value="AA_ABC_transptr_permease_3TM"/>
</dbReference>
<reference evidence="11 12" key="1">
    <citation type="submission" date="2023-04" db="EMBL/GenBank/DDBJ databases">
        <title>Marinoamorphus aggregata gen. nov., sp. Nov., isolate from tissue of brittle star Ophioplocus japonicus.</title>
        <authorList>
            <person name="Kawano K."/>
            <person name="Sawayama S."/>
            <person name="Nakagawa S."/>
        </authorList>
    </citation>
    <scope>NUCLEOTIDE SEQUENCE [LARGE SCALE GENOMIC DNA]</scope>
    <source>
        <strain evidence="11 12">NKW23</strain>
    </source>
</reference>
<dbReference type="Gene3D" id="1.10.3720.10">
    <property type="entry name" value="MetI-like"/>
    <property type="match status" value="2"/>
</dbReference>
<keyword evidence="3 9" id="KW-0813">Transport</keyword>
<gene>
    <name evidence="11" type="ORF">LNKW23_22220</name>
</gene>
<comment type="caution">
    <text evidence="11">The sequence shown here is derived from an EMBL/GenBank/DDBJ whole genome shotgun (WGS) entry which is preliminary data.</text>
</comment>
<feature type="transmembrane region" description="Helical" evidence="9">
    <location>
        <begin position="316"/>
        <end position="339"/>
    </location>
</feature>
<feature type="transmembrane region" description="Helical" evidence="9">
    <location>
        <begin position="35"/>
        <end position="53"/>
    </location>
</feature>
<feature type="transmembrane region" description="Helical" evidence="9">
    <location>
        <begin position="359"/>
        <end position="379"/>
    </location>
</feature>
<protein>
    <submittedName>
        <fullName evidence="11">ABC transporter permease subunit</fullName>
    </submittedName>
</protein>
<organism evidence="11 12">
    <name type="scientific">Paralimibaculum aggregatum</name>
    <dbReference type="NCBI Taxonomy" id="3036245"/>
    <lineage>
        <taxon>Bacteria</taxon>
        <taxon>Pseudomonadati</taxon>
        <taxon>Pseudomonadota</taxon>
        <taxon>Alphaproteobacteria</taxon>
        <taxon>Rhodobacterales</taxon>
        <taxon>Paracoccaceae</taxon>
        <taxon>Paralimibaculum</taxon>
    </lineage>
</organism>
<sequence length="492" mass="53621">MATTEAADPRFAKGDRPEPSFRIEMLWTDARYRSLFLQIIAFILLMLAVGWLVNNTIQNLGRLGKDFNFGFLFTEANYDINQRLISYDSQSPNWQAALVGILNTLLVAAMGCIACTVIGVIAGVLRLSKNWVVSKLMLVYIEAVRNVPVLLQILLWYAVFIEALPKPSAFRAKADAEPEATLWFDMIAATNRGFYLPRPVFEQGMTLVGLTVLASIVLLFVFNWARKNYQNAYGAEMPGAMIALAMLFAPVAGLAIVSLLFPVALIEGGLAQIPANLGAAIGAQEFALLAKAAGAVLVGALIGLVLWRAPISSMRVLILFLPGVAVYYLLGEPMTWIYPELKGFNFMAGDDAAIYARNSLMALWLALSVYTGAFVAEIVRGGIVAIPKGQTEAAAALGLRANRIMSLVILPQALRVIIPPQISQYLNLTKNSSLAIAVGYMDATGTLGGITLNQTGREMECILLLMAFYLAISLTISAVINWFNERVKLKER</sequence>
<feature type="domain" description="ABC transmembrane type-1" evidence="10">
    <location>
        <begin position="101"/>
        <end position="480"/>
    </location>
</feature>
<keyword evidence="6" id="KW-0029">Amino-acid transport</keyword>